<dbReference type="CDD" id="cd16913">
    <property type="entry name" value="YkuD_like"/>
    <property type="match status" value="1"/>
</dbReference>
<accession>A0A951QR16</accession>
<dbReference type="GO" id="GO:0071972">
    <property type="term" value="F:peptidoglycan L,D-transpeptidase activity"/>
    <property type="evidence" value="ECO:0007669"/>
    <property type="project" value="TreeGrafter"/>
</dbReference>
<dbReference type="PROSITE" id="PS52029">
    <property type="entry name" value="LD_TPASE"/>
    <property type="match status" value="1"/>
</dbReference>
<evidence type="ECO:0000256" key="2">
    <source>
        <dbReference type="ARBA" id="ARBA00005992"/>
    </source>
</evidence>
<evidence type="ECO:0000256" key="3">
    <source>
        <dbReference type="ARBA" id="ARBA00022676"/>
    </source>
</evidence>
<dbReference type="InterPro" id="IPR050979">
    <property type="entry name" value="LD-transpeptidase"/>
</dbReference>
<comment type="caution">
    <text evidence="11">The sequence shown here is derived from an EMBL/GenBank/DDBJ whole genome shotgun (WGS) entry which is preliminary data.</text>
</comment>
<proteinExistence type="inferred from homology"/>
<name>A0A951QR16_9CYAN</name>
<reference evidence="11" key="2">
    <citation type="journal article" date="2022" name="Microbiol. Resour. Announc.">
        <title>Metagenome Sequencing to Explore Phylogenomics of Terrestrial Cyanobacteria.</title>
        <authorList>
            <person name="Ward R.D."/>
            <person name="Stajich J.E."/>
            <person name="Johansen J.R."/>
            <person name="Huntemann M."/>
            <person name="Clum A."/>
            <person name="Foster B."/>
            <person name="Foster B."/>
            <person name="Roux S."/>
            <person name="Palaniappan K."/>
            <person name="Varghese N."/>
            <person name="Mukherjee S."/>
            <person name="Reddy T.B.K."/>
            <person name="Daum C."/>
            <person name="Copeland A."/>
            <person name="Chen I.A."/>
            <person name="Ivanova N.N."/>
            <person name="Kyrpides N.C."/>
            <person name="Shapiro N."/>
            <person name="Eloe-Fadrosh E.A."/>
            <person name="Pietrasiak N."/>
        </authorList>
    </citation>
    <scope>NUCLEOTIDE SEQUENCE</scope>
    <source>
        <strain evidence="11">GSE-NOS-MK-12-04C</strain>
    </source>
</reference>
<comment type="similarity">
    <text evidence="2">Belongs to the YkuD family.</text>
</comment>
<evidence type="ECO:0000256" key="7">
    <source>
        <dbReference type="ARBA" id="ARBA00022984"/>
    </source>
</evidence>
<dbReference type="PANTHER" id="PTHR30582:SF24">
    <property type="entry name" value="L,D-TRANSPEPTIDASE ERFK_SRFK-RELATED"/>
    <property type="match status" value="1"/>
</dbReference>
<evidence type="ECO:0000256" key="4">
    <source>
        <dbReference type="ARBA" id="ARBA00022679"/>
    </source>
</evidence>
<dbReference type="Gene3D" id="2.40.440.10">
    <property type="entry name" value="L,D-transpeptidase catalytic domain-like"/>
    <property type="match status" value="1"/>
</dbReference>
<dbReference type="InterPro" id="IPR005490">
    <property type="entry name" value="LD_TPept_cat_dom"/>
</dbReference>
<sequence length="187" mass="20658">MVVNYSQNFAKSKFFSLSIILLTCAIANLIDSNFGKAQAQTPSLLTTPQVTPEADNAAMEIHLVVKRGKRRVYVYQGNIVLASYPVAVGKKGWETPLGNFHVFNMEVDPIFKSFRTGQIIAPGPSNPLGVRWIGFWTDGKTQRGFHGTNQDQLIGQAVSHSCIRMLNKDVIALYNYVNVGTLVTIEP</sequence>
<dbReference type="PANTHER" id="PTHR30582">
    <property type="entry name" value="L,D-TRANSPEPTIDASE"/>
    <property type="match status" value="1"/>
</dbReference>
<evidence type="ECO:0000259" key="10">
    <source>
        <dbReference type="PROSITE" id="PS52029"/>
    </source>
</evidence>
<protein>
    <submittedName>
        <fullName evidence="11">L,D-transpeptidase</fullName>
    </submittedName>
</protein>
<dbReference type="GO" id="GO:0018104">
    <property type="term" value="P:peptidoglycan-protein cross-linking"/>
    <property type="evidence" value="ECO:0007669"/>
    <property type="project" value="TreeGrafter"/>
</dbReference>
<evidence type="ECO:0000313" key="11">
    <source>
        <dbReference type="EMBL" id="MBW4670577.1"/>
    </source>
</evidence>
<gene>
    <name evidence="11" type="ORF">KME60_24955</name>
</gene>
<feature type="domain" description="L,D-TPase catalytic" evidence="10">
    <location>
        <begin position="61"/>
        <end position="186"/>
    </location>
</feature>
<keyword evidence="4" id="KW-0808">Transferase</keyword>
<feature type="active site" description="Nucleophile" evidence="9">
    <location>
        <position position="162"/>
    </location>
</feature>
<evidence type="ECO:0000256" key="6">
    <source>
        <dbReference type="ARBA" id="ARBA00022960"/>
    </source>
</evidence>
<evidence type="ECO:0000256" key="5">
    <source>
        <dbReference type="ARBA" id="ARBA00022801"/>
    </source>
</evidence>
<dbReference type="Proteomes" id="UP000729701">
    <property type="component" value="Unassembled WGS sequence"/>
</dbReference>
<dbReference type="SUPFAM" id="SSF141523">
    <property type="entry name" value="L,D-transpeptidase catalytic domain-like"/>
    <property type="match status" value="1"/>
</dbReference>
<evidence type="ECO:0000313" key="12">
    <source>
        <dbReference type="Proteomes" id="UP000729701"/>
    </source>
</evidence>
<keyword evidence="7 9" id="KW-0573">Peptidoglycan synthesis</keyword>
<dbReference type="Pfam" id="PF03734">
    <property type="entry name" value="YkuD"/>
    <property type="match status" value="1"/>
</dbReference>
<evidence type="ECO:0000256" key="9">
    <source>
        <dbReference type="PROSITE-ProRule" id="PRU01373"/>
    </source>
</evidence>
<dbReference type="InterPro" id="IPR038063">
    <property type="entry name" value="Transpep_catalytic_dom"/>
</dbReference>
<feature type="active site" description="Proton donor/acceptor" evidence="9">
    <location>
        <position position="146"/>
    </location>
</feature>
<dbReference type="GO" id="GO:0008360">
    <property type="term" value="P:regulation of cell shape"/>
    <property type="evidence" value="ECO:0007669"/>
    <property type="project" value="UniProtKB-UniRule"/>
</dbReference>
<dbReference type="GO" id="GO:0005576">
    <property type="term" value="C:extracellular region"/>
    <property type="evidence" value="ECO:0007669"/>
    <property type="project" value="TreeGrafter"/>
</dbReference>
<dbReference type="EMBL" id="JAHHGZ010000032">
    <property type="protein sequence ID" value="MBW4670577.1"/>
    <property type="molecule type" value="Genomic_DNA"/>
</dbReference>
<keyword evidence="5" id="KW-0378">Hydrolase</keyword>
<dbReference type="GO" id="GO:0071555">
    <property type="term" value="P:cell wall organization"/>
    <property type="evidence" value="ECO:0007669"/>
    <property type="project" value="UniProtKB-UniRule"/>
</dbReference>
<keyword evidence="8 9" id="KW-0961">Cell wall biogenesis/degradation</keyword>
<evidence type="ECO:0000256" key="1">
    <source>
        <dbReference type="ARBA" id="ARBA00004752"/>
    </source>
</evidence>
<organism evidence="11 12">
    <name type="scientific">Cyanomargarita calcarea GSE-NOS-MK-12-04C</name>
    <dbReference type="NCBI Taxonomy" id="2839659"/>
    <lineage>
        <taxon>Bacteria</taxon>
        <taxon>Bacillati</taxon>
        <taxon>Cyanobacteriota</taxon>
        <taxon>Cyanophyceae</taxon>
        <taxon>Nostocales</taxon>
        <taxon>Cyanomargaritaceae</taxon>
        <taxon>Cyanomargarita</taxon>
    </lineage>
</organism>
<keyword evidence="6 9" id="KW-0133">Cell shape</keyword>
<dbReference type="GO" id="GO:0016757">
    <property type="term" value="F:glycosyltransferase activity"/>
    <property type="evidence" value="ECO:0007669"/>
    <property type="project" value="UniProtKB-KW"/>
</dbReference>
<dbReference type="AlphaFoldDB" id="A0A951QR16"/>
<evidence type="ECO:0000256" key="8">
    <source>
        <dbReference type="ARBA" id="ARBA00023316"/>
    </source>
</evidence>
<keyword evidence="3" id="KW-0328">Glycosyltransferase</keyword>
<comment type="pathway">
    <text evidence="1 9">Cell wall biogenesis; peptidoglycan biosynthesis.</text>
</comment>
<reference evidence="11" key="1">
    <citation type="submission" date="2021-05" db="EMBL/GenBank/DDBJ databases">
        <authorList>
            <person name="Pietrasiak N."/>
            <person name="Ward R."/>
            <person name="Stajich J.E."/>
            <person name="Kurbessoian T."/>
        </authorList>
    </citation>
    <scope>NUCLEOTIDE SEQUENCE</scope>
    <source>
        <strain evidence="11">GSE-NOS-MK-12-04C</strain>
    </source>
</reference>